<evidence type="ECO:0000259" key="3">
    <source>
        <dbReference type="Pfam" id="PF00881"/>
    </source>
</evidence>
<feature type="domain" description="Nitroreductase" evidence="3">
    <location>
        <begin position="73"/>
        <end position="162"/>
    </location>
</feature>
<dbReference type="InterPro" id="IPR029479">
    <property type="entry name" value="Nitroreductase"/>
</dbReference>
<dbReference type="PANTHER" id="PTHR43673">
    <property type="entry name" value="NAD(P)H NITROREDUCTASE YDGI-RELATED"/>
    <property type="match status" value="1"/>
</dbReference>
<keyword evidence="2" id="KW-0560">Oxidoreductase</keyword>
<evidence type="ECO:0000256" key="2">
    <source>
        <dbReference type="ARBA" id="ARBA00023002"/>
    </source>
</evidence>
<dbReference type="RefSeq" id="WP_087621005.1">
    <property type="nucleotide sequence ID" value="NZ_NEXX01000004.1"/>
</dbReference>
<gene>
    <name evidence="4" type="ORF">CAP51_12005</name>
</gene>
<dbReference type="OrthoDB" id="9802510at2"/>
<feature type="domain" description="Nitroreductase" evidence="3">
    <location>
        <begin position="17"/>
        <end position="58"/>
    </location>
</feature>
<comment type="similarity">
    <text evidence="1">Belongs to the nitroreductase family.</text>
</comment>
<dbReference type="AlphaFoldDB" id="A0A1Z9YWP2"/>
<dbReference type="GO" id="GO:0016491">
    <property type="term" value="F:oxidoreductase activity"/>
    <property type="evidence" value="ECO:0007669"/>
    <property type="project" value="UniProtKB-KW"/>
</dbReference>
<dbReference type="InterPro" id="IPR000415">
    <property type="entry name" value="Nitroreductase-like"/>
</dbReference>
<comment type="caution">
    <text evidence="4">The sequence shown here is derived from an EMBL/GenBank/DDBJ whole genome shotgun (WGS) entry which is preliminary data.</text>
</comment>
<dbReference type="Pfam" id="PF00881">
    <property type="entry name" value="Nitroreductase"/>
    <property type="match status" value="2"/>
</dbReference>
<dbReference type="CDD" id="cd02138">
    <property type="entry name" value="TdsD-like"/>
    <property type="match status" value="1"/>
</dbReference>
<proteinExistence type="inferred from homology"/>
<keyword evidence="5" id="KW-1185">Reference proteome</keyword>
<reference evidence="4 5" key="1">
    <citation type="submission" date="2017-05" db="EMBL/GenBank/DDBJ databases">
        <title>Acinetobacter populi ANC 5415 (= PBJ7), whole genome shotgun sequencing project.</title>
        <authorList>
            <person name="Nemec A."/>
            <person name="Radolfova-Krizova L."/>
        </authorList>
    </citation>
    <scope>NUCLEOTIDE SEQUENCE [LARGE SCALE GENOMIC DNA]</scope>
    <source>
        <strain evidence="4 5">PBJ7</strain>
    </source>
</reference>
<accession>A0A1Z9YWP2</accession>
<sequence length="200" mass="23017">MTNIRQSNHDIEDFFLQRWSPRSFSAATIDQSTLQQLFEAARWAPSAWNSQLWRFIYARKDTPHWDNIFSTLTEYNQSWAKDASALIVVISKTNFLVPGQNTEQELRSHAFDTGAAWSHLAIQADLKGWKTHAIGGYDQDQVRQNLAIPENYAIQAIIVIGKQGNKKNLPDHLQSREFPSTRHPTEQFTYEGKFSVETSF</sequence>
<protein>
    <submittedName>
        <fullName evidence="4">Nitroreductase family protein</fullName>
    </submittedName>
</protein>
<dbReference type="EMBL" id="NEXX01000004">
    <property type="protein sequence ID" value="OUY06648.1"/>
    <property type="molecule type" value="Genomic_DNA"/>
</dbReference>
<dbReference type="Proteomes" id="UP000196536">
    <property type="component" value="Unassembled WGS sequence"/>
</dbReference>
<dbReference type="Gene3D" id="3.40.109.10">
    <property type="entry name" value="NADH Oxidase"/>
    <property type="match status" value="1"/>
</dbReference>
<dbReference type="PANTHER" id="PTHR43673:SF10">
    <property type="entry name" value="NADH DEHYDROGENASE_NAD(P)H NITROREDUCTASE XCC3605-RELATED"/>
    <property type="match status" value="1"/>
</dbReference>
<evidence type="ECO:0000313" key="5">
    <source>
        <dbReference type="Proteomes" id="UP000196536"/>
    </source>
</evidence>
<dbReference type="SUPFAM" id="SSF55469">
    <property type="entry name" value="FMN-dependent nitroreductase-like"/>
    <property type="match status" value="1"/>
</dbReference>
<evidence type="ECO:0000256" key="1">
    <source>
        <dbReference type="ARBA" id="ARBA00007118"/>
    </source>
</evidence>
<evidence type="ECO:0000313" key="4">
    <source>
        <dbReference type="EMBL" id="OUY06648.1"/>
    </source>
</evidence>
<organism evidence="4 5">
    <name type="scientific">Acinetobacter populi</name>
    <dbReference type="NCBI Taxonomy" id="1582270"/>
    <lineage>
        <taxon>Bacteria</taxon>
        <taxon>Pseudomonadati</taxon>
        <taxon>Pseudomonadota</taxon>
        <taxon>Gammaproteobacteria</taxon>
        <taxon>Moraxellales</taxon>
        <taxon>Moraxellaceae</taxon>
        <taxon>Acinetobacter</taxon>
    </lineage>
</organism>
<name>A0A1Z9YWP2_9GAMM</name>